<reference evidence="1 2" key="1">
    <citation type="submission" date="2017-03" db="EMBL/GenBank/DDBJ databases">
        <title>Genome of the blue death feigning beetle - Asbolus verrucosus.</title>
        <authorList>
            <person name="Rider S.D."/>
        </authorList>
    </citation>
    <scope>NUCLEOTIDE SEQUENCE [LARGE SCALE GENOMIC DNA]</scope>
    <source>
        <strain evidence="1">Butters</strain>
        <tissue evidence="1">Head and leg muscle</tissue>
    </source>
</reference>
<dbReference type="Proteomes" id="UP000292052">
    <property type="component" value="Unassembled WGS sequence"/>
</dbReference>
<protein>
    <submittedName>
        <fullName evidence="1">Uncharacterized protein</fullName>
    </submittedName>
</protein>
<name>A0A482VRU7_ASBVE</name>
<dbReference type="AlphaFoldDB" id="A0A482VRU7"/>
<sequence>MVKMFVRLKLNGVVLRTGNKEL</sequence>
<evidence type="ECO:0000313" key="2">
    <source>
        <dbReference type="Proteomes" id="UP000292052"/>
    </source>
</evidence>
<dbReference type="EMBL" id="QDEB01069163">
    <property type="protein sequence ID" value="RZC35651.1"/>
    <property type="molecule type" value="Genomic_DNA"/>
</dbReference>
<comment type="caution">
    <text evidence="1">The sequence shown here is derived from an EMBL/GenBank/DDBJ whole genome shotgun (WGS) entry which is preliminary data.</text>
</comment>
<evidence type="ECO:0000313" key="1">
    <source>
        <dbReference type="EMBL" id="RZC35651.1"/>
    </source>
</evidence>
<proteinExistence type="predicted"/>
<organism evidence="1 2">
    <name type="scientific">Asbolus verrucosus</name>
    <name type="common">Desert ironclad beetle</name>
    <dbReference type="NCBI Taxonomy" id="1661398"/>
    <lineage>
        <taxon>Eukaryota</taxon>
        <taxon>Metazoa</taxon>
        <taxon>Ecdysozoa</taxon>
        <taxon>Arthropoda</taxon>
        <taxon>Hexapoda</taxon>
        <taxon>Insecta</taxon>
        <taxon>Pterygota</taxon>
        <taxon>Neoptera</taxon>
        <taxon>Endopterygota</taxon>
        <taxon>Coleoptera</taxon>
        <taxon>Polyphaga</taxon>
        <taxon>Cucujiformia</taxon>
        <taxon>Tenebrionidae</taxon>
        <taxon>Pimeliinae</taxon>
        <taxon>Asbolus</taxon>
    </lineage>
</organism>
<gene>
    <name evidence="1" type="ORF">BDFB_004452</name>
</gene>
<accession>A0A482VRU7</accession>
<keyword evidence="2" id="KW-1185">Reference proteome</keyword>